<proteinExistence type="inferred from homology"/>
<keyword evidence="4" id="KW-1185">Reference proteome</keyword>
<keyword evidence="1" id="KW-0560">Oxidoreductase</keyword>
<gene>
    <name evidence="3" type="ORF">NGF19_23620</name>
</gene>
<evidence type="ECO:0000256" key="2">
    <source>
        <dbReference type="RuleBase" id="RU000363"/>
    </source>
</evidence>
<dbReference type="PRINTS" id="PR00080">
    <property type="entry name" value="SDRFAMILY"/>
</dbReference>
<dbReference type="InterPro" id="IPR002347">
    <property type="entry name" value="SDR_fam"/>
</dbReference>
<evidence type="ECO:0000313" key="3">
    <source>
        <dbReference type="EMBL" id="MCN9243736.1"/>
    </source>
</evidence>
<dbReference type="Pfam" id="PF00106">
    <property type="entry name" value="adh_short"/>
    <property type="match status" value="1"/>
</dbReference>
<comment type="similarity">
    <text evidence="2">Belongs to the short-chain dehydrogenases/reductases (SDR) family.</text>
</comment>
<accession>A0ABT0ZJK3</accession>
<dbReference type="InterPro" id="IPR036291">
    <property type="entry name" value="NAD(P)-bd_dom_sf"/>
</dbReference>
<dbReference type="PANTHER" id="PTHR43157:SF31">
    <property type="entry name" value="PHOSPHATIDYLINOSITOL-GLYCAN BIOSYNTHESIS CLASS F PROTEIN"/>
    <property type="match status" value="1"/>
</dbReference>
<dbReference type="PANTHER" id="PTHR43157">
    <property type="entry name" value="PHOSPHATIDYLINOSITOL-GLYCAN BIOSYNTHESIS CLASS F PROTEIN-RELATED"/>
    <property type="match status" value="1"/>
</dbReference>
<evidence type="ECO:0000313" key="4">
    <source>
        <dbReference type="Proteomes" id="UP001523219"/>
    </source>
</evidence>
<dbReference type="Gene3D" id="3.40.50.720">
    <property type="entry name" value="NAD(P)-binding Rossmann-like Domain"/>
    <property type="match status" value="1"/>
</dbReference>
<name>A0ABT0ZJK3_9ACTN</name>
<reference evidence="3 4" key="1">
    <citation type="submission" date="2022-05" db="EMBL/GenBank/DDBJ databases">
        <title>Streptomyces sp. nov. RY43-2 isolated from soil of a peat swamp forest.</title>
        <authorList>
            <person name="Kanchanasin P."/>
            <person name="Tanasupawat S."/>
            <person name="Phongsopitanun W."/>
        </authorList>
    </citation>
    <scope>NUCLEOTIDE SEQUENCE [LARGE SCALE GENOMIC DNA]</scope>
    <source>
        <strain evidence="3 4">RY43-2</strain>
    </source>
</reference>
<dbReference type="SUPFAM" id="SSF51735">
    <property type="entry name" value="NAD(P)-binding Rossmann-fold domains"/>
    <property type="match status" value="1"/>
</dbReference>
<organism evidence="3 4">
    <name type="scientific">Streptomyces macrolidinus</name>
    <dbReference type="NCBI Taxonomy" id="2952607"/>
    <lineage>
        <taxon>Bacteria</taxon>
        <taxon>Bacillati</taxon>
        <taxon>Actinomycetota</taxon>
        <taxon>Actinomycetes</taxon>
        <taxon>Kitasatosporales</taxon>
        <taxon>Streptomycetaceae</taxon>
        <taxon>Streptomyces</taxon>
    </lineage>
</organism>
<comment type="caution">
    <text evidence="3">The sequence shown here is derived from an EMBL/GenBank/DDBJ whole genome shotgun (WGS) entry which is preliminary data.</text>
</comment>
<dbReference type="EMBL" id="JAMWMR010000024">
    <property type="protein sequence ID" value="MCN9243736.1"/>
    <property type="molecule type" value="Genomic_DNA"/>
</dbReference>
<sequence>MTDLSDRTIFLTGATDGLGRAVAEELAFRGATLILHGRSRAKGDQLLAELCASTGNRNLSYETADFSCLKEIQNLATRLPAHGRLDTLVNNAGMGVELQRRESQEGHELTFQVDYLACYILSARLAPILARNAPARIINVTSAGQAAIDFDDIMLRQRWSGEQAYCQAKLAQIMFTFDLAATLENDGVTVNALHPASYMPTKIVTPLYTPQSSVAEGVENLLRLIEDPRYAHRTGRYLNRADETRAHYQAYDEEARLALRSTSAALTGTPFPRTAPAC</sequence>
<evidence type="ECO:0000256" key="1">
    <source>
        <dbReference type="ARBA" id="ARBA00023002"/>
    </source>
</evidence>
<protein>
    <submittedName>
        <fullName evidence="3">SDR family NAD(P)-dependent oxidoreductase</fullName>
    </submittedName>
</protein>
<dbReference type="RefSeq" id="WP_252427283.1">
    <property type="nucleotide sequence ID" value="NZ_JAMWMR010000024.1"/>
</dbReference>
<dbReference type="PRINTS" id="PR00081">
    <property type="entry name" value="GDHRDH"/>
</dbReference>
<dbReference type="Proteomes" id="UP001523219">
    <property type="component" value="Unassembled WGS sequence"/>
</dbReference>